<organism evidence="3 4">
    <name type="scientific">Pseudomonas fluorescens LMG 5329</name>
    <dbReference type="NCBI Taxonomy" id="1324332"/>
    <lineage>
        <taxon>Bacteria</taxon>
        <taxon>Pseudomonadati</taxon>
        <taxon>Pseudomonadota</taxon>
        <taxon>Gammaproteobacteria</taxon>
        <taxon>Pseudomonadales</taxon>
        <taxon>Pseudomonadaceae</taxon>
        <taxon>Pseudomonas</taxon>
    </lineage>
</organism>
<dbReference type="PANTHER" id="PTHR33498">
    <property type="entry name" value="TRANSPOSASE FOR INSERTION SEQUENCE ELEMENT IS1557"/>
    <property type="match status" value="1"/>
</dbReference>
<dbReference type="InterPro" id="IPR047951">
    <property type="entry name" value="Transpos_ISL3"/>
</dbReference>
<feature type="domain" description="Transposase IS204/IS1001/IS1096/IS1165 DDE" evidence="1">
    <location>
        <begin position="163"/>
        <end position="419"/>
    </location>
</feature>
<evidence type="ECO:0000313" key="4">
    <source>
        <dbReference type="Proteomes" id="UP000030060"/>
    </source>
</evidence>
<reference evidence="3 4" key="1">
    <citation type="journal article" date="2013" name="Genome Announc.">
        <title>Draft Genome Sequence of Pseudomonas fluorescens LMG 5329, a White Line-Inducing Principle-Producing Bioindicator for the Mushroom Pathogen Pseudomonas tolaasii.</title>
        <authorList>
            <person name="Ghequire M.G."/>
            <person name="Rokni-Zadeh H."/>
            <person name="Zarrineh P."/>
            <person name="De Mot R."/>
        </authorList>
    </citation>
    <scope>NUCLEOTIDE SEQUENCE [LARGE SCALE GENOMIC DNA]</scope>
    <source>
        <strain evidence="3 4">LMG 5329</strain>
    </source>
</reference>
<dbReference type="Proteomes" id="UP000030060">
    <property type="component" value="Unassembled WGS sequence"/>
</dbReference>
<dbReference type="EMBL" id="ASGY01000043">
    <property type="protein sequence ID" value="KGE68809.1"/>
    <property type="molecule type" value="Genomic_DNA"/>
</dbReference>
<comment type="caution">
    <text evidence="3">The sequence shown here is derived from an EMBL/GenBank/DDBJ whole genome shotgun (WGS) entry which is preliminary data.</text>
</comment>
<dbReference type="InterPro" id="IPR029261">
    <property type="entry name" value="Transposase_Znf"/>
</dbReference>
<dbReference type="Pfam" id="PF01610">
    <property type="entry name" value="DDE_Tnp_ISL3"/>
    <property type="match status" value="1"/>
</dbReference>
<feature type="domain" description="Transposase IS204/IS1001/IS1096/IS1165 zinc-finger" evidence="2">
    <location>
        <begin position="44"/>
        <end position="87"/>
    </location>
</feature>
<protein>
    <submittedName>
        <fullName evidence="3">Transposase</fullName>
    </submittedName>
</protein>
<evidence type="ECO:0000259" key="2">
    <source>
        <dbReference type="Pfam" id="PF14690"/>
    </source>
</evidence>
<dbReference type="Pfam" id="PF14690">
    <property type="entry name" value="Zn_ribbon_ISL3"/>
    <property type="match status" value="1"/>
</dbReference>
<dbReference type="PANTHER" id="PTHR33498:SF1">
    <property type="entry name" value="TRANSPOSASE FOR INSERTION SEQUENCE ELEMENT IS1557"/>
    <property type="match status" value="1"/>
</dbReference>
<dbReference type="AlphaFoldDB" id="A0A0A1Z6G0"/>
<name>A0A0A1Z6G0_PSEFL</name>
<evidence type="ECO:0000313" key="3">
    <source>
        <dbReference type="EMBL" id="KGE68809.1"/>
    </source>
</evidence>
<evidence type="ECO:0000259" key="1">
    <source>
        <dbReference type="Pfam" id="PF01610"/>
    </source>
</evidence>
<gene>
    <name evidence="3" type="ORF">K814_0106240</name>
</gene>
<proteinExistence type="predicted"/>
<dbReference type="RefSeq" id="WP_038843970.1">
    <property type="nucleotide sequence ID" value="NZ_ASGY01000043.1"/>
</dbReference>
<dbReference type="NCBIfam" id="NF033550">
    <property type="entry name" value="transpos_ISL3"/>
    <property type="match status" value="1"/>
</dbReference>
<sequence length="433" mass="48980">MNNLTFSSPDLSSFCQLNNLGLTATGQHLCAERAVIECRLTKAPEPCPKCGAAGVSRGTVDRHLAHTPYGQRPTRLLLRIRRWRCACGCFWHEDTNSAAPPRSKLSYGAIRWALAAIVLDHLSVSRVASQLDVAWHTANNAIINEGRRLLFNDSTRFDGVTVLGVDEHVWRHTRCGDKYVTIVVDLTPVRNKNGPARLLDVLEGRSKQAFKQWLQSRPKSWRDQIESIAMDGFTGFKSAAQEALPQAQTVLDPFHVVRWASNMLDECRRRVQHDILGRRGRKNDPLYKSRRTLLTRISYLSDANKKQLFQLFADEHHLEVDCTWSMYQRVVSAYNEPDRKRGKKLMEEVINIITASDLPKALIEVKGLGETLKKYAESILAYFDRPGTSNGPTEPINGRLEHLRGTALGFRNLTNYIARCLLKSGGFRNQLHP</sequence>
<accession>A0A0A1Z6G0</accession>
<dbReference type="InterPro" id="IPR002560">
    <property type="entry name" value="Transposase_DDE"/>
</dbReference>